<proteinExistence type="inferred from homology"/>
<dbReference type="PANTHER" id="PTHR30511:SF0">
    <property type="entry name" value="ALANINE RACEMASE, CATABOLIC-RELATED"/>
    <property type="match status" value="1"/>
</dbReference>
<dbReference type="PRINTS" id="PR00992">
    <property type="entry name" value="ALARACEMASE"/>
</dbReference>
<dbReference type="InterPro" id="IPR029066">
    <property type="entry name" value="PLP-binding_barrel"/>
</dbReference>
<dbReference type="RefSeq" id="WP_191667423.1">
    <property type="nucleotide sequence ID" value="NZ_QORN01000002.1"/>
</dbReference>
<organism evidence="6 7">
    <name type="scientific">Limosilactobacillus walteri</name>
    <dbReference type="NCBI Taxonomy" id="2268022"/>
    <lineage>
        <taxon>Bacteria</taxon>
        <taxon>Bacillati</taxon>
        <taxon>Bacillota</taxon>
        <taxon>Bacilli</taxon>
        <taxon>Lactobacillales</taxon>
        <taxon>Lactobacillaceae</taxon>
        <taxon>Limosilactobacillus</taxon>
    </lineage>
</organism>
<dbReference type="EC" id="5.1.1.1" evidence="4"/>
<dbReference type="InterPro" id="IPR011079">
    <property type="entry name" value="Ala_racemase_C"/>
</dbReference>
<feature type="binding site" evidence="4">
    <location>
        <position position="140"/>
    </location>
    <ligand>
        <name>substrate</name>
    </ligand>
</feature>
<feature type="modified residue" description="N6-(pyridoxal phosphate)lysine" evidence="4">
    <location>
        <position position="40"/>
    </location>
</feature>
<dbReference type="CDD" id="cd00430">
    <property type="entry name" value="PLPDE_III_AR"/>
    <property type="match status" value="1"/>
</dbReference>
<dbReference type="InterPro" id="IPR009006">
    <property type="entry name" value="Ala_racemase/Decarboxylase_C"/>
</dbReference>
<dbReference type="Gene3D" id="2.40.37.10">
    <property type="entry name" value="Lyase, Ornithine Decarboxylase, Chain A, domain 1"/>
    <property type="match status" value="1"/>
</dbReference>
<dbReference type="HAMAP" id="MF_01201">
    <property type="entry name" value="Ala_racemase"/>
    <property type="match status" value="1"/>
</dbReference>
<dbReference type="Pfam" id="PF01168">
    <property type="entry name" value="Ala_racemase_N"/>
    <property type="match status" value="1"/>
</dbReference>
<dbReference type="Gene3D" id="3.20.20.10">
    <property type="entry name" value="Alanine racemase"/>
    <property type="match status" value="1"/>
</dbReference>
<evidence type="ECO:0000256" key="2">
    <source>
        <dbReference type="ARBA" id="ARBA00022898"/>
    </source>
</evidence>
<evidence type="ECO:0000313" key="6">
    <source>
        <dbReference type="EMBL" id="MBD5805595.1"/>
    </source>
</evidence>
<gene>
    <name evidence="6" type="ORF">DTK66_00470</name>
</gene>
<comment type="pathway">
    <text evidence="4">Amino-acid biosynthesis; D-alanine biosynthesis; D-alanine from L-alanine: step 1/1.</text>
</comment>
<dbReference type="PANTHER" id="PTHR30511">
    <property type="entry name" value="ALANINE RACEMASE"/>
    <property type="match status" value="1"/>
</dbReference>
<feature type="active site" description="Proton acceptor; specific for D-alanine" evidence="4">
    <location>
        <position position="40"/>
    </location>
</feature>
<dbReference type="InterPro" id="IPR020622">
    <property type="entry name" value="Ala_racemase_pyridoxalP-BS"/>
</dbReference>
<accession>A0ABR8P3N3</accession>
<dbReference type="PROSITE" id="PS00395">
    <property type="entry name" value="ALANINE_RACEMASE"/>
    <property type="match status" value="1"/>
</dbReference>
<dbReference type="SUPFAM" id="SSF51419">
    <property type="entry name" value="PLP-binding barrel"/>
    <property type="match status" value="1"/>
</dbReference>
<sequence>MINGRLRDTSLIVNLDALRHNIQEQKKALPENSRILAVVKANAYGNGLIPVANAALNGGANGLCVAILDEALELRDNGIEALTLVLGITPVEYAVIAAEAGVSLTVGSLDWLEQYHQLAQVVKPQKPLKVHLGIDSGMGRIGFTDISTFKQAVALLNNPEFEFEGMFTHFATADSPDATYFDHQVQCWQKFVASIDHLPPYVHMANSATGLWHQETITANTIRMGISMYGQNPSGHDLKLTLDLQPVSSLVSSIAFVKKLKAGRSVSYGATYTAAKDEWLATLPIGYADGYPRCMTGYKVLVDGQFCEIAGRVCMDQMMIRLPKYYPVGTPVVLMGKSGEKEITANDLAEQAGTINYEILTNISNRVHRVYQQSND</sequence>
<reference evidence="6 7" key="1">
    <citation type="submission" date="2018-07" db="EMBL/GenBank/DDBJ databases">
        <title>Phylogenomic Insights into understanding Host Adaptation of Lactobacillus reuteri by a novel species, Lactobacillus spp. M31.</title>
        <authorList>
            <person name="Sharma S."/>
            <person name="Patil P."/>
            <person name="Korpole S."/>
            <person name="Patil P.B."/>
        </authorList>
    </citation>
    <scope>NUCLEOTIDE SEQUENCE [LARGE SCALE GENOMIC DNA]</scope>
    <source>
        <strain evidence="6 7">M31</strain>
    </source>
</reference>
<dbReference type="SUPFAM" id="SSF50621">
    <property type="entry name" value="Alanine racemase C-terminal domain-like"/>
    <property type="match status" value="1"/>
</dbReference>
<dbReference type="NCBIfam" id="TIGR00492">
    <property type="entry name" value="alr"/>
    <property type="match status" value="1"/>
</dbReference>
<keyword evidence="7" id="KW-1185">Reference proteome</keyword>
<comment type="catalytic activity">
    <reaction evidence="4">
        <text>L-alanine = D-alanine</text>
        <dbReference type="Rhea" id="RHEA:20249"/>
        <dbReference type="ChEBI" id="CHEBI:57416"/>
        <dbReference type="ChEBI" id="CHEBI:57972"/>
        <dbReference type="EC" id="5.1.1.1"/>
    </reaction>
</comment>
<keyword evidence="2 4" id="KW-0663">Pyridoxal phosphate</keyword>
<dbReference type="SMART" id="SM01005">
    <property type="entry name" value="Ala_racemase_C"/>
    <property type="match status" value="1"/>
</dbReference>
<name>A0ABR8P3N3_9LACO</name>
<dbReference type="GO" id="GO:0008784">
    <property type="term" value="F:alanine racemase activity"/>
    <property type="evidence" value="ECO:0007669"/>
    <property type="project" value="UniProtKB-EC"/>
</dbReference>
<keyword evidence="3 4" id="KW-0413">Isomerase</keyword>
<dbReference type="Proteomes" id="UP000704341">
    <property type="component" value="Unassembled WGS sequence"/>
</dbReference>
<comment type="cofactor">
    <cofactor evidence="1 4">
        <name>pyridoxal 5'-phosphate</name>
        <dbReference type="ChEBI" id="CHEBI:597326"/>
    </cofactor>
</comment>
<feature type="active site" description="Proton acceptor; specific for L-alanine" evidence="4">
    <location>
        <position position="268"/>
    </location>
</feature>
<evidence type="ECO:0000313" key="7">
    <source>
        <dbReference type="Proteomes" id="UP000704341"/>
    </source>
</evidence>
<dbReference type="InterPro" id="IPR001608">
    <property type="entry name" value="Ala_racemase_N"/>
</dbReference>
<comment type="function">
    <text evidence="4">Catalyzes the interconversion of L-alanine and D-alanine. May also act on other amino acids.</text>
</comment>
<comment type="similarity">
    <text evidence="4">Belongs to the alanine racemase family.</text>
</comment>
<evidence type="ECO:0000256" key="1">
    <source>
        <dbReference type="ARBA" id="ARBA00001933"/>
    </source>
</evidence>
<comment type="caution">
    <text evidence="6">The sequence shown here is derived from an EMBL/GenBank/DDBJ whole genome shotgun (WGS) entry which is preliminary data.</text>
</comment>
<dbReference type="InterPro" id="IPR000821">
    <property type="entry name" value="Ala_racemase"/>
</dbReference>
<dbReference type="Pfam" id="PF00842">
    <property type="entry name" value="Ala_racemase_C"/>
    <property type="match status" value="1"/>
</dbReference>
<evidence type="ECO:0000256" key="3">
    <source>
        <dbReference type="ARBA" id="ARBA00023235"/>
    </source>
</evidence>
<feature type="domain" description="Alanine racemase C-terminal" evidence="5">
    <location>
        <begin position="247"/>
        <end position="372"/>
    </location>
</feature>
<protein>
    <recommendedName>
        <fullName evidence="4">Alanine racemase</fullName>
        <ecNumber evidence="4">5.1.1.1</ecNumber>
    </recommendedName>
</protein>
<evidence type="ECO:0000259" key="5">
    <source>
        <dbReference type="SMART" id="SM01005"/>
    </source>
</evidence>
<evidence type="ECO:0000256" key="4">
    <source>
        <dbReference type="HAMAP-Rule" id="MF_01201"/>
    </source>
</evidence>
<feature type="binding site" evidence="4">
    <location>
        <position position="315"/>
    </location>
    <ligand>
        <name>substrate</name>
    </ligand>
</feature>
<dbReference type="EMBL" id="QORN01000002">
    <property type="protein sequence ID" value="MBD5805595.1"/>
    <property type="molecule type" value="Genomic_DNA"/>
</dbReference>